<dbReference type="AlphaFoldDB" id="A0AA38LHM5"/>
<organism evidence="1 2">
    <name type="scientific">Taxus chinensis</name>
    <name type="common">Chinese yew</name>
    <name type="synonym">Taxus wallichiana var. chinensis</name>
    <dbReference type="NCBI Taxonomy" id="29808"/>
    <lineage>
        <taxon>Eukaryota</taxon>
        <taxon>Viridiplantae</taxon>
        <taxon>Streptophyta</taxon>
        <taxon>Embryophyta</taxon>
        <taxon>Tracheophyta</taxon>
        <taxon>Spermatophyta</taxon>
        <taxon>Pinopsida</taxon>
        <taxon>Pinidae</taxon>
        <taxon>Conifers II</taxon>
        <taxon>Cupressales</taxon>
        <taxon>Taxaceae</taxon>
        <taxon>Taxus</taxon>
    </lineage>
</organism>
<proteinExistence type="predicted"/>
<dbReference type="Proteomes" id="UP000824469">
    <property type="component" value="Unassembled WGS sequence"/>
</dbReference>
<gene>
    <name evidence="1" type="ORF">KI387_005441</name>
</gene>
<feature type="non-terminal residue" evidence="1">
    <location>
        <position position="1"/>
    </location>
</feature>
<feature type="non-terminal residue" evidence="1">
    <location>
        <position position="56"/>
    </location>
</feature>
<name>A0AA38LHM5_TAXCH</name>
<dbReference type="EMBL" id="JAHRHJ020000002">
    <property type="protein sequence ID" value="KAH9325263.1"/>
    <property type="molecule type" value="Genomic_DNA"/>
</dbReference>
<reference evidence="1 2" key="1">
    <citation type="journal article" date="2021" name="Nat. Plants">
        <title>The Taxus genome provides insights into paclitaxel biosynthesis.</title>
        <authorList>
            <person name="Xiong X."/>
            <person name="Gou J."/>
            <person name="Liao Q."/>
            <person name="Li Y."/>
            <person name="Zhou Q."/>
            <person name="Bi G."/>
            <person name="Li C."/>
            <person name="Du R."/>
            <person name="Wang X."/>
            <person name="Sun T."/>
            <person name="Guo L."/>
            <person name="Liang H."/>
            <person name="Lu P."/>
            <person name="Wu Y."/>
            <person name="Zhang Z."/>
            <person name="Ro D.K."/>
            <person name="Shang Y."/>
            <person name="Huang S."/>
            <person name="Yan J."/>
        </authorList>
    </citation>
    <scope>NUCLEOTIDE SEQUENCE [LARGE SCALE GENOMIC DNA]</scope>
    <source>
        <strain evidence="1">Ta-2019</strain>
    </source>
</reference>
<evidence type="ECO:0000313" key="1">
    <source>
        <dbReference type="EMBL" id="KAH9325263.1"/>
    </source>
</evidence>
<accession>A0AA38LHM5</accession>
<keyword evidence="2" id="KW-1185">Reference proteome</keyword>
<protein>
    <submittedName>
        <fullName evidence="1">Uncharacterized protein</fullName>
    </submittedName>
</protein>
<sequence length="56" mass="6273">HPSECKQKEEDDVVDQSLLSLTTFQFPANHEDKSAMQLVPKSHDLLESGADFVKTT</sequence>
<evidence type="ECO:0000313" key="2">
    <source>
        <dbReference type="Proteomes" id="UP000824469"/>
    </source>
</evidence>
<comment type="caution">
    <text evidence="1">The sequence shown here is derived from an EMBL/GenBank/DDBJ whole genome shotgun (WGS) entry which is preliminary data.</text>
</comment>